<dbReference type="EMBL" id="LT960611">
    <property type="protein sequence ID" value="SON48232.1"/>
    <property type="molecule type" value="Genomic_DNA"/>
</dbReference>
<protein>
    <submittedName>
        <fullName evidence="4">Type IV pilin subunit protein</fullName>
    </submittedName>
</protein>
<dbReference type="Proteomes" id="UP000235828">
    <property type="component" value="Chromosome A"/>
</dbReference>
<keyword evidence="2" id="KW-0488">Methylation</keyword>
<dbReference type="Gene3D" id="3.30.700.10">
    <property type="entry name" value="Glycoprotein, Type 4 Pilin"/>
    <property type="match status" value="1"/>
</dbReference>
<dbReference type="PROSITE" id="PS00409">
    <property type="entry name" value="PROKAR_NTER_METHYL"/>
    <property type="match status" value="1"/>
</dbReference>
<dbReference type="AlphaFoldDB" id="A0A2N8Z8K8"/>
<comment type="similarity">
    <text evidence="1">Belongs to the N-Me-Phe pilin family.</text>
</comment>
<evidence type="ECO:0000313" key="5">
    <source>
        <dbReference type="Proteomes" id="UP000235828"/>
    </source>
</evidence>
<gene>
    <name evidence="4" type="ORF">VTAP4600_A0253</name>
</gene>
<keyword evidence="3" id="KW-0472">Membrane</keyword>
<keyword evidence="3" id="KW-1133">Transmembrane helix</keyword>
<dbReference type="KEGG" id="vta:A0253"/>
<dbReference type="PANTHER" id="PTHR30093:SF34">
    <property type="entry name" value="PREPILIN PEPTIDASE-DEPENDENT PROTEIN D"/>
    <property type="match status" value="1"/>
</dbReference>
<dbReference type="InterPro" id="IPR012902">
    <property type="entry name" value="N_methyl_site"/>
</dbReference>
<dbReference type="GO" id="GO:0043107">
    <property type="term" value="P:type IV pilus-dependent motility"/>
    <property type="evidence" value="ECO:0007669"/>
    <property type="project" value="TreeGrafter"/>
</dbReference>
<feature type="transmembrane region" description="Helical" evidence="3">
    <location>
        <begin position="7"/>
        <end position="28"/>
    </location>
</feature>
<reference evidence="4 5" key="1">
    <citation type="submission" date="2017-10" db="EMBL/GenBank/DDBJ databases">
        <authorList>
            <person name="Banno H."/>
            <person name="Chua N.-H."/>
        </authorList>
    </citation>
    <scope>NUCLEOTIDE SEQUENCE [LARGE SCALE GENOMIC DNA]</scope>
    <source>
        <strain evidence="4">Vibrio tapetis CECT4600</strain>
    </source>
</reference>
<dbReference type="SUPFAM" id="SSF54523">
    <property type="entry name" value="Pili subunits"/>
    <property type="match status" value="1"/>
</dbReference>
<name>A0A2N8Z8K8_9VIBR</name>
<dbReference type="NCBIfam" id="TIGR02532">
    <property type="entry name" value="IV_pilin_GFxxxE"/>
    <property type="match status" value="1"/>
</dbReference>
<dbReference type="GO" id="GO:0044096">
    <property type="term" value="C:type IV pilus"/>
    <property type="evidence" value="ECO:0007669"/>
    <property type="project" value="TreeGrafter"/>
</dbReference>
<evidence type="ECO:0000256" key="3">
    <source>
        <dbReference type="SAM" id="Phobius"/>
    </source>
</evidence>
<dbReference type="InterPro" id="IPR045584">
    <property type="entry name" value="Pilin-like"/>
</dbReference>
<keyword evidence="3" id="KW-0812">Transmembrane</keyword>
<accession>A0A2N8Z8K8</accession>
<evidence type="ECO:0000313" key="4">
    <source>
        <dbReference type="EMBL" id="SON48232.1"/>
    </source>
</evidence>
<sequence length="152" mass="16176">MKNKQQGFTLIELMIVVAIVAILSSFAVPAYQNYTKKATLAEFPKAASAIKLAVEVCAHESSADSDSFKTNCISNNNGVPAQFTLNKMQIVAAAGSSSGAVDIRVKATSDKGPIKTGETYVMTASYQAEGITWDSKCYKDAGMSQANTEYCP</sequence>
<dbReference type="PANTHER" id="PTHR30093">
    <property type="entry name" value="GENERAL SECRETION PATHWAY PROTEIN G"/>
    <property type="match status" value="1"/>
</dbReference>
<dbReference type="Pfam" id="PF07963">
    <property type="entry name" value="N_methyl"/>
    <property type="match status" value="1"/>
</dbReference>
<organism evidence="4 5">
    <name type="scientific">Vibrio tapetis subsp. tapetis</name>
    <dbReference type="NCBI Taxonomy" id="1671868"/>
    <lineage>
        <taxon>Bacteria</taxon>
        <taxon>Pseudomonadati</taxon>
        <taxon>Pseudomonadota</taxon>
        <taxon>Gammaproteobacteria</taxon>
        <taxon>Vibrionales</taxon>
        <taxon>Vibrionaceae</taxon>
        <taxon>Vibrio</taxon>
    </lineage>
</organism>
<proteinExistence type="inferred from homology"/>
<evidence type="ECO:0000256" key="2">
    <source>
        <dbReference type="ARBA" id="ARBA00022481"/>
    </source>
</evidence>
<evidence type="ECO:0000256" key="1">
    <source>
        <dbReference type="ARBA" id="ARBA00005233"/>
    </source>
</evidence>
<keyword evidence="5" id="KW-1185">Reference proteome</keyword>